<evidence type="ECO:0000313" key="2">
    <source>
        <dbReference type="EMBL" id="GAF92284.1"/>
    </source>
</evidence>
<keyword evidence="1" id="KW-0812">Transmembrane</keyword>
<proteinExistence type="predicted"/>
<gene>
    <name evidence="2" type="ORF">S01H1_24239</name>
</gene>
<sequence>TEVAVPPVMFSVIGLFVLLYSTVALLAPATGACGLTVIVTVAGAEVPPAFVAVYWNVSLPE</sequence>
<name>X0TGE5_9ZZZZ</name>
<reference evidence="2" key="1">
    <citation type="journal article" date="2014" name="Front. Microbiol.">
        <title>High frequency of phylogenetically diverse reductive dehalogenase-homologous genes in deep subseafloor sedimentary metagenomes.</title>
        <authorList>
            <person name="Kawai M."/>
            <person name="Futagami T."/>
            <person name="Toyoda A."/>
            <person name="Takaki Y."/>
            <person name="Nishi S."/>
            <person name="Hori S."/>
            <person name="Arai W."/>
            <person name="Tsubouchi T."/>
            <person name="Morono Y."/>
            <person name="Uchiyama I."/>
            <person name="Ito T."/>
            <person name="Fujiyama A."/>
            <person name="Inagaki F."/>
            <person name="Takami H."/>
        </authorList>
    </citation>
    <scope>NUCLEOTIDE SEQUENCE</scope>
    <source>
        <strain evidence="2">Expedition CK06-06</strain>
    </source>
</reference>
<comment type="caution">
    <text evidence="2">The sequence shown here is derived from an EMBL/GenBank/DDBJ whole genome shotgun (WGS) entry which is preliminary data.</text>
</comment>
<feature type="transmembrane region" description="Helical" evidence="1">
    <location>
        <begin position="34"/>
        <end position="55"/>
    </location>
</feature>
<feature type="transmembrane region" description="Helical" evidence="1">
    <location>
        <begin position="6"/>
        <end position="27"/>
    </location>
</feature>
<organism evidence="2">
    <name type="scientific">marine sediment metagenome</name>
    <dbReference type="NCBI Taxonomy" id="412755"/>
    <lineage>
        <taxon>unclassified sequences</taxon>
        <taxon>metagenomes</taxon>
        <taxon>ecological metagenomes</taxon>
    </lineage>
</organism>
<dbReference type="EMBL" id="BARS01014325">
    <property type="protein sequence ID" value="GAF92284.1"/>
    <property type="molecule type" value="Genomic_DNA"/>
</dbReference>
<protein>
    <submittedName>
        <fullName evidence="2">Uncharacterized protein</fullName>
    </submittedName>
</protein>
<keyword evidence="1" id="KW-0472">Membrane</keyword>
<accession>X0TGE5</accession>
<keyword evidence="1" id="KW-1133">Transmembrane helix</keyword>
<dbReference type="AlphaFoldDB" id="X0TGE5"/>
<evidence type="ECO:0000256" key="1">
    <source>
        <dbReference type="SAM" id="Phobius"/>
    </source>
</evidence>
<feature type="non-terminal residue" evidence="2">
    <location>
        <position position="1"/>
    </location>
</feature>